<dbReference type="Proteomes" id="UP000799302">
    <property type="component" value="Unassembled WGS sequence"/>
</dbReference>
<organism evidence="1 2">
    <name type="scientific">Microthyrium microscopicum</name>
    <dbReference type="NCBI Taxonomy" id="703497"/>
    <lineage>
        <taxon>Eukaryota</taxon>
        <taxon>Fungi</taxon>
        <taxon>Dikarya</taxon>
        <taxon>Ascomycota</taxon>
        <taxon>Pezizomycotina</taxon>
        <taxon>Dothideomycetes</taxon>
        <taxon>Dothideomycetes incertae sedis</taxon>
        <taxon>Microthyriales</taxon>
        <taxon>Microthyriaceae</taxon>
        <taxon>Microthyrium</taxon>
    </lineage>
</organism>
<sequence length="142" mass="15733">MNDGGSIPYRPVFSVVLLARRASAFRAAQSYHQLTSPHICPLATPSSLSNYFWSSERTHAHHPHQTRLPVAHCLLGVPVAGFAHAPFDCRVVDVFERRANGNTRMQRAPVNGQRSMGNGQWATVNGQPAIDINRRSPYGLEF</sequence>
<name>A0A6A6ULJ6_9PEZI</name>
<proteinExistence type="predicted"/>
<reference evidence="1" key="1">
    <citation type="journal article" date="2020" name="Stud. Mycol.">
        <title>101 Dothideomycetes genomes: a test case for predicting lifestyles and emergence of pathogens.</title>
        <authorList>
            <person name="Haridas S."/>
            <person name="Albert R."/>
            <person name="Binder M."/>
            <person name="Bloem J."/>
            <person name="Labutti K."/>
            <person name="Salamov A."/>
            <person name="Andreopoulos B."/>
            <person name="Baker S."/>
            <person name="Barry K."/>
            <person name="Bills G."/>
            <person name="Bluhm B."/>
            <person name="Cannon C."/>
            <person name="Castanera R."/>
            <person name="Culley D."/>
            <person name="Daum C."/>
            <person name="Ezra D."/>
            <person name="Gonzalez J."/>
            <person name="Henrissat B."/>
            <person name="Kuo A."/>
            <person name="Liang C."/>
            <person name="Lipzen A."/>
            <person name="Lutzoni F."/>
            <person name="Magnuson J."/>
            <person name="Mondo S."/>
            <person name="Nolan M."/>
            <person name="Ohm R."/>
            <person name="Pangilinan J."/>
            <person name="Park H.-J."/>
            <person name="Ramirez L."/>
            <person name="Alfaro M."/>
            <person name="Sun H."/>
            <person name="Tritt A."/>
            <person name="Yoshinaga Y."/>
            <person name="Zwiers L.-H."/>
            <person name="Turgeon B."/>
            <person name="Goodwin S."/>
            <person name="Spatafora J."/>
            <person name="Crous P."/>
            <person name="Grigoriev I."/>
        </authorList>
    </citation>
    <scope>NUCLEOTIDE SEQUENCE</scope>
    <source>
        <strain evidence="1">CBS 115976</strain>
    </source>
</reference>
<evidence type="ECO:0000313" key="1">
    <source>
        <dbReference type="EMBL" id="KAF2672546.1"/>
    </source>
</evidence>
<protein>
    <submittedName>
        <fullName evidence="1">Uncharacterized protein</fullName>
    </submittedName>
</protein>
<evidence type="ECO:0000313" key="2">
    <source>
        <dbReference type="Proteomes" id="UP000799302"/>
    </source>
</evidence>
<gene>
    <name evidence="1" type="ORF">BT63DRAFT_450568</name>
</gene>
<dbReference type="AlphaFoldDB" id="A0A6A6ULJ6"/>
<dbReference type="EMBL" id="MU004231">
    <property type="protein sequence ID" value="KAF2672546.1"/>
    <property type="molecule type" value="Genomic_DNA"/>
</dbReference>
<keyword evidence="2" id="KW-1185">Reference proteome</keyword>
<accession>A0A6A6ULJ6</accession>